<dbReference type="InterPro" id="IPR025532">
    <property type="entry name" value="G6P_1-epimerase"/>
</dbReference>
<dbReference type="RefSeq" id="WP_233054355.1">
    <property type="nucleotide sequence ID" value="NZ_JAIMJA010000023.1"/>
</dbReference>
<dbReference type="EMBL" id="JAIMJA010000023">
    <property type="protein sequence ID" value="MCE2596712.1"/>
    <property type="molecule type" value="Genomic_DNA"/>
</dbReference>
<protein>
    <recommendedName>
        <fullName evidence="4">Putative glucose-6-phosphate 1-epimerase</fullName>
        <ecNumber evidence="4">5.1.3.15</ecNumber>
    </recommendedName>
</protein>
<dbReference type="Pfam" id="PF01263">
    <property type="entry name" value="Aldose_epim"/>
    <property type="match status" value="1"/>
</dbReference>
<dbReference type="InterPro" id="IPR011013">
    <property type="entry name" value="Gal_mutarotase_sf_dom"/>
</dbReference>
<evidence type="ECO:0000256" key="1">
    <source>
        <dbReference type="ARBA" id="ARBA00001096"/>
    </source>
</evidence>
<dbReference type="EC" id="5.1.3.15" evidence="4"/>
<evidence type="ECO:0000256" key="3">
    <source>
        <dbReference type="ARBA" id="ARBA00023235"/>
    </source>
</evidence>
<evidence type="ECO:0000256" key="2">
    <source>
        <dbReference type="ARBA" id="ARBA00005866"/>
    </source>
</evidence>
<dbReference type="InterPro" id="IPR008183">
    <property type="entry name" value="Aldose_1/G6P_1-epimerase"/>
</dbReference>
<sequence length="296" mass="31818">MIDHLKLTTKQPLSPSVQLMTDANQVEFISIAHPNAQACFTLHGAHLIHFQPTGKAPIIWLSKTAVFDNNKAIRGGVPICWPWFGAPAAELGNGLPSHGFARNTQWQLGDISEDESAVTISFKLVDTPATQALWPHSFELTLTATIGDSVQLSLTTKNTGNESLTYLAALHTYLNISAPEKTSVAGLGPTYVDSLDNKCMKNGAEKLSIAGPIDSLYIEPTDKVTLMDSGYDRELAIQSSGHDTIVTWTPWVEGARGMADMPDDGYQTMLCLEAAITGTAVEVAPGQTHILSTSIT</sequence>
<comment type="catalytic activity">
    <reaction evidence="1">
        <text>alpha-D-glucose 6-phosphate = beta-D-glucose 6-phosphate</text>
        <dbReference type="Rhea" id="RHEA:16249"/>
        <dbReference type="ChEBI" id="CHEBI:58225"/>
        <dbReference type="ChEBI" id="CHEBI:58247"/>
        <dbReference type="EC" id="5.1.3.15"/>
    </reaction>
</comment>
<dbReference type="CDD" id="cd09020">
    <property type="entry name" value="D-hex-6-P-epi_like"/>
    <property type="match status" value="1"/>
</dbReference>
<evidence type="ECO:0000313" key="5">
    <source>
        <dbReference type="EMBL" id="MCE2596712.1"/>
    </source>
</evidence>
<proteinExistence type="inferred from homology"/>
<organism evidence="5 6">
    <name type="scientific">Motilimonas cestriensis</name>
    <dbReference type="NCBI Taxonomy" id="2742685"/>
    <lineage>
        <taxon>Bacteria</taxon>
        <taxon>Pseudomonadati</taxon>
        <taxon>Pseudomonadota</taxon>
        <taxon>Gammaproteobacteria</taxon>
        <taxon>Alteromonadales</taxon>
        <taxon>Alteromonadales genera incertae sedis</taxon>
        <taxon>Motilimonas</taxon>
    </lineage>
</organism>
<evidence type="ECO:0000256" key="4">
    <source>
        <dbReference type="PIRNR" id="PIRNR016020"/>
    </source>
</evidence>
<reference evidence="5 6" key="1">
    <citation type="journal article" date="2022" name="Environ. Microbiol. Rep.">
        <title>Eco-phylogenetic analyses reveal divergent evolution of vitamin B12 metabolism in the marine bacterial family 'Psychromonadaceae'.</title>
        <authorList>
            <person name="Jin X."/>
            <person name="Yang Y."/>
            <person name="Cao H."/>
            <person name="Gao B."/>
            <person name="Zhao Z."/>
        </authorList>
    </citation>
    <scope>NUCLEOTIDE SEQUENCE [LARGE SCALE GENOMIC DNA]</scope>
    <source>
        <strain evidence="5 6">MKS20</strain>
    </source>
</reference>
<dbReference type="PIRSF" id="PIRSF016020">
    <property type="entry name" value="PHexose_mutarotase"/>
    <property type="match status" value="1"/>
</dbReference>
<keyword evidence="3 4" id="KW-0413">Isomerase</keyword>
<name>A0ABS8WF07_9GAMM</name>
<gene>
    <name evidence="5" type="ORF">K6Y31_18165</name>
</gene>
<dbReference type="PANTHER" id="PTHR11122:SF13">
    <property type="entry name" value="GLUCOSE-6-PHOSPHATE 1-EPIMERASE"/>
    <property type="match status" value="1"/>
</dbReference>
<dbReference type="InterPro" id="IPR014718">
    <property type="entry name" value="GH-type_carb-bd"/>
</dbReference>
<keyword evidence="6" id="KW-1185">Reference proteome</keyword>
<dbReference type="Gene3D" id="2.70.98.10">
    <property type="match status" value="1"/>
</dbReference>
<comment type="caution">
    <text evidence="5">The sequence shown here is derived from an EMBL/GenBank/DDBJ whole genome shotgun (WGS) entry which is preliminary data.</text>
</comment>
<evidence type="ECO:0000313" key="6">
    <source>
        <dbReference type="Proteomes" id="UP001201273"/>
    </source>
</evidence>
<dbReference type="SUPFAM" id="SSF74650">
    <property type="entry name" value="Galactose mutarotase-like"/>
    <property type="match status" value="1"/>
</dbReference>
<dbReference type="PANTHER" id="PTHR11122">
    <property type="entry name" value="APOSPORY-ASSOCIATED PROTEIN C-RELATED"/>
    <property type="match status" value="1"/>
</dbReference>
<dbReference type="Proteomes" id="UP001201273">
    <property type="component" value="Unassembled WGS sequence"/>
</dbReference>
<comment type="similarity">
    <text evidence="2 4">Belongs to the glucose-6-phosphate 1-epimerase family.</text>
</comment>
<accession>A0ABS8WF07</accession>